<reference evidence="1" key="2">
    <citation type="submission" date="2023-06" db="EMBL/GenBank/DDBJ databases">
        <authorList>
            <consortium name="Lawrence Berkeley National Laboratory"/>
            <person name="Haridas S."/>
            <person name="Hensen N."/>
            <person name="Bonometti L."/>
            <person name="Westerberg I."/>
            <person name="Brannstrom I.O."/>
            <person name="Guillou S."/>
            <person name="Cros-Aarteil S."/>
            <person name="Calhoun S."/>
            <person name="Kuo A."/>
            <person name="Mondo S."/>
            <person name="Pangilinan J."/>
            <person name="Riley R."/>
            <person name="Labutti K."/>
            <person name="Andreopoulos B."/>
            <person name="Lipzen A."/>
            <person name="Chen C."/>
            <person name="Yanf M."/>
            <person name="Daum C."/>
            <person name="Ng V."/>
            <person name="Clum A."/>
            <person name="Steindorff A."/>
            <person name="Ohm R."/>
            <person name="Martin F."/>
            <person name="Silar P."/>
            <person name="Natvig D."/>
            <person name="Lalanne C."/>
            <person name="Gautier V."/>
            <person name="Ament-Velasquez S.L."/>
            <person name="Kruys A."/>
            <person name="Hutchinson M.I."/>
            <person name="Powell A.J."/>
            <person name="Barry K."/>
            <person name="Miller A.N."/>
            <person name="Grigoriev I.V."/>
            <person name="Debuchy R."/>
            <person name="Gladieux P."/>
            <person name="Thoren M.H."/>
            <person name="Johannesson H."/>
        </authorList>
    </citation>
    <scope>NUCLEOTIDE SEQUENCE</scope>
    <source>
        <strain evidence="1">SMH4131-1</strain>
    </source>
</reference>
<proteinExistence type="predicted"/>
<protein>
    <submittedName>
        <fullName evidence="1">TOM core complex subunit Tom6</fullName>
    </submittedName>
</protein>
<dbReference type="Proteomes" id="UP001286456">
    <property type="component" value="Unassembled WGS sequence"/>
</dbReference>
<keyword evidence="2" id="KW-1185">Reference proteome</keyword>
<gene>
    <name evidence="1" type="ORF">B0T19DRAFT_439458</name>
</gene>
<comment type="caution">
    <text evidence="1">The sequence shown here is derived from an EMBL/GenBank/DDBJ whole genome shotgun (WGS) entry which is preliminary data.</text>
</comment>
<organism evidence="1 2">
    <name type="scientific">Cercophora scortea</name>
    <dbReference type="NCBI Taxonomy" id="314031"/>
    <lineage>
        <taxon>Eukaryota</taxon>
        <taxon>Fungi</taxon>
        <taxon>Dikarya</taxon>
        <taxon>Ascomycota</taxon>
        <taxon>Pezizomycotina</taxon>
        <taxon>Sordariomycetes</taxon>
        <taxon>Sordariomycetidae</taxon>
        <taxon>Sordariales</taxon>
        <taxon>Lasiosphaeriaceae</taxon>
        <taxon>Cercophora</taxon>
    </lineage>
</organism>
<sequence>MAPQRRAQKGVFASTYDALTSAENASVVRSIALFGAAVTFLSSSWGEFLVIPSMPLEVVVDE</sequence>
<accession>A0AAE0IWP7</accession>
<evidence type="ECO:0000313" key="2">
    <source>
        <dbReference type="Proteomes" id="UP001286456"/>
    </source>
</evidence>
<evidence type="ECO:0000313" key="1">
    <source>
        <dbReference type="EMBL" id="KAK3332638.1"/>
    </source>
</evidence>
<dbReference type="EMBL" id="JAUEPO010000002">
    <property type="protein sequence ID" value="KAK3332638.1"/>
    <property type="molecule type" value="Genomic_DNA"/>
</dbReference>
<name>A0AAE0IWP7_9PEZI</name>
<dbReference type="AlphaFoldDB" id="A0AAE0IWP7"/>
<reference evidence="1" key="1">
    <citation type="journal article" date="2023" name="Mol. Phylogenet. Evol.">
        <title>Genome-scale phylogeny and comparative genomics of the fungal order Sordariales.</title>
        <authorList>
            <person name="Hensen N."/>
            <person name="Bonometti L."/>
            <person name="Westerberg I."/>
            <person name="Brannstrom I.O."/>
            <person name="Guillou S."/>
            <person name="Cros-Aarteil S."/>
            <person name="Calhoun S."/>
            <person name="Haridas S."/>
            <person name="Kuo A."/>
            <person name="Mondo S."/>
            <person name="Pangilinan J."/>
            <person name="Riley R."/>
            <person name="LaButti K."/>
            <person name="Andreopoulos B."/>
            <person name="Lipzen A."/>
            <person name="Chen C."/>
            <person name="Yan M."/>
            <person name="Daum C."/>
            <person name="Ng V."/>
            <person name="Clum A."/>
            <person name="Steindorff A."/>
            <person name="Ohm R.A."/>
            <person name="Martin F."/>
            <person name="Silar P."/>
            <person name="Natvig D.O."/>
            <person name="Lalanne C."/>
            <person name="Gautier V."/>
            <person name="Ament-Velasquez S.L."/>
            <person name="Kruys A."/>
            <person name="Hutchinson M.I."/>
            <person name="Powell A.J."/>
            <person name="Barry K."/>
            <person name="Miller A.N."/>
            <person name="Grigoriev I.V."/>
            <person name="Debuchy R."/>
            <person name="Gladieux P."/>
            <person name="Hiltunen Thoren M."/>
            <person name="Johannesson H."/>
        </authorList>
    </citation>
    <scope>NUCLEOTIDE SEQUENCE</scope>
    <source>
        <strain evidence="1">SMH4131-1</strain>
    </source>
</reference>